<protein>
    <submittedName>
        <fullName evidence="2">tRNA 2-thiouridine synthesizing protein C</fullName>
    </submittedName>
</protein>
<dbReference type="Gene3D" id="3.40.1260.10">
    <property type="entry name" value="DsrEFH-like"/>
    <property type="match status" value="1"/>
</dbReference>
<organism evidence="2 3">
    <name type="scientific">Marichromatium gracile</name>
    <name type="common">Chromatium gracile</name>
    <dbReference type="NCBI Taxonomy" id="1048"/>
    <lineage>
        <taxon>Bacteria</taxon>
        <taxon>Pseudomonadati</taxon>
        <taxon>Pseudomonadota</taxon>
        <taxon>Gammaproteobacteria</taxon>
        <taxon>Chromatiales</taxon>
        <taxon>Chromatiaceae</taxon>
        <taxon>Marichromatium</taxon>
    </lineage>
</organism>
<dbReference type="Proteomes" id="UP000295247">
    <property type="component" value="Unassembled WGS sequence"/>
</dbReference>
<evidence type="ECO:0000256" key="1">
    <source>
        <dbReference type="ARBA" id="ARBA00005996"/>
    </source>
</evidence>
<dbReference type="InterPro" id="IPR017462">
    <property type="entry name" value="Sulphur_relay_TusC/DsrF"/>
</dbReference>
<name>A0A4R4AA36_MARGR</name>
<proteinExistence type="inferred from homology"/>
<evidence type="ECO:0000313" key="2">
    <source>
        <dbReference type="EMBL" id="TCW35614.1"/>
    </source>
</evidence>
<dbReference type="InterPro" id="IPR003787">
    <property type="entry name" value="Sulphur_relay_DsrE/F-like"/>
</dbReference>
<dbReference type="PANTHER" id="PTHR38780">
    <property type="entry name" value="PROTEIN TUSC"/>
    <property type="match status" value="1"/>
</dbReference>
<comment type="similarity">
    <text evidence="1">Belongs to the DsrF/TusC family.</text>
</comment>
<dbReference type="NCBIfam" id="TIGR03010">
    <property type="entry name" value="sulf_tusC_dsrF"/>
    <property type="match status" value="1"/>
</dbReference>
<dbReference type="Pfam" id="PF02635">
    <property type="entry name" value="DsrE"/>
    <property type="match status" value="1"/>
</dbReference>
<dbReference type="SUPFAM" id="SSF75169">
    <property type="entry name" value="DsrEFH-like"/>
    <property type="match status" value="1"/>
</dbReference>
<comment type="caution">
    <text evidence="2">The sequence shown here is derived from an EMBL/GenBank/DDBJ whole genome shotgun (WGS) entry which is preliminary data.</text>
</comment>
<dbReference type="PANTHER" id="PTHR38780:SF1">
    <property type="entry name" value="PROTEIN TUSC"/>
    <property type="match status" value="1"/>
</dbReference>
<gene>
    <name evidence="2" type="ORF">EDC29_106182</name>
</gene>
<accession>A0A4R4AA36</accession>
<dbReference type="EMBL" id="SMDC01000006">
    <property type="protein sequence ID" value="TCW35614.1"/>
    <property type="molecule type" value="Genomic_DNA"/>
</dbReference>
<dbReference type="InterPro" id="IPR027396">
    <property type="entry name" value="DsrEFH-like"/>
</dbReference>
<dbReference type="NCBIfam" id="NF001238">
    <property type="entry name" value="PRK00211.1"/>
    <property type="match status" value="1"/>
</dbReference>
<reference evidence="2 3" key="1">
    <citation type="submission" date="2019-03" db="EMBL/GenBank/DDBJ databases">
        <title>Genomic Encyclopedia of Type Strains, Phase IV (KMG-IV): sequencing the most valuable type-strain genomes for metagenomic binning, comparative biology and taxonomic classification.</title>
        <authorList>
            <person name="Goeker M."/>
        </authorList>
    </citation>
    <scope>NUCLEOTIDE SEQUENCE [LARGE SCALE GENOMIC DNA]</scope>
    <source>
        <strain evidence="2 3">DSM 203</strain>
    </source>
</reference>
<sequence>MSETVKQFLYLNRKAPYGTIYAWEALEVVLIGAAFDQDVGVMFLDDGVYQLVKGQDPREIGMKNFSPTFRTLGDYEVGRIYVDGESLAARGLTREDLVEIAWEDPETEEEVDNIVEVVDRTRARALMDEADVVFSF</sequence>
<evidence type="ECO:0000313" key="3">
    <source>
        <dbReference type="Proteomes" id="UP000295247"/>
    </source>
</evidence>
<dbReference type="RefSeq" id="WP_123140633.1">
    <property type="nucleotide sequence ID" value="NZ_JAKEDQ010000035.1"/>
</dbReference>
<dbReference type="AlphaFoldDB" id="A0A4R4AA36"/>